<dbReference type="Pfam" id="PF18138">
    <property type="entry name" value="bacHORMA_1"/>
    <property type="match status" value="1"/>
</dbReference>
<organism evidence="2 3">
    <name type="scientific">Paenibacillus solanacearum</name>
    <dbReference type="NCBI Taxonomy" id="2048548"/>
    <lineage>
        <taxon>Bacteria</taxon>
        <taxon>Bacillati</taxon>
        <taxon>Bacillota</taxon>
        <taxon>Bacilli</taxon>
        <taxon>Bacillales</taxon>
        <taxon>Paenibacillaceae</taxon>
        <taxon>Paenibacillus</taxon>
    </lineage>
</organism>
<reference evidence="2" key="1">
    <citation type="submission" date="2021-06" db="EMBL/GenBank/DDBJ databases">
        <authorList>
            <person name="Criscuolo A."/>
        </authorList>
    </citation>
    <scope>NUCLEOTIDE SEQUENCE</scope>
    <source>
        <strain evidence="2">CIP111600</strain>
    </source>
</reference>
<keyword evidence="3" id="KW-1185">Reference proteome</keyword>
<sequence length="167" mass="19506">MSYSSSTTRTSTATWSCVRYLNDKIASDLDYLRTFYPNLYSETDIEHWKHDFYNWIFEGYARSIKLQFSRNGTCICEIEWEVRDDGSISSDDNVGKLRIKGIDGTTPFIRIETTEKWAALTQEQRNEFYREMKRSWGPVGATVYADGLIRVYDKQYSGADLLINQKL</sequence>
<dbReference type="Proteomes" id="UP000693672">
    <property type="component" value="Unassembled WGS sequence"/>
</dbReference>
<evidence type="ECO:0000259" key="1">
    <source>
        <dbReference type="Pfam" id="PF18138"/>
    </source>
</evidence>
<evidence type="ECO:0000313" key="2">
    <source>
        <dbReference type="EMBL" id="CAG7653157.1"/>
    </source>
</evidence>
<protein>
    <recommendedName>
        <fullName evidence="1">Bacterial HORMA domain-containing protein</fullName>
    </recommendedName>
</protein>
<accession>A0A916K8E6</accession>
<evidence type="ECO:0000313" key="3">
    <source>
        <dbReference type="Proteomes" id="UP000693672"/>
    </source>
</evidence>
<feature type="domain" description="Bacterial HORMA" evidence="1">
    <location>
        <begin position="3"/>
        <end position="158"/>
    </location>
</feature>
<dbReference type="EMBL" id="CAJVAS010000089">
    <property type="protein sequence ID" value="CAG7653157.1"/>
    <property type="molecule type" value="Genomic_DNA"/>
</dbReference>
<dbReference type="AlphaFoldDB" id="A0A916K8E6"/>
<name>A0A916K8E6_9BACL</name>
<comment type="caution">
    <text evidence="2">The sequence shown here is derived from an EMBL/GenBank/DDBJ whole genome shotgun (WGS) entry which is preliminary data.</text>
</comment>
<dbReference type="InterPro" id="IPR041162">
    <property type="entry name" value="Bact_HORMA_1"/>
</dbReference>
<gene>
    <name evidence="2" type="ORF">PAESOLCIP111_06713</name>
</gene>
<proteinExistence type="predicted"/>